<evidence type="ECO:0000313" key="2">
    <source>
        <dbReference type="Proteomes" id="UP000004995"/>
    </source>
</evidence>
<evidence type="ECO:0000313" key="1">
    <source>
        <dbReference type="EnsemblPlants" id="KQL16900"/>
    </source>
</evidence>
<dbReference type="InParanoid" id="K3ZFN0"/>
<name>K3ZFN0_SETIT</name>
<reference evidence="2" key="1">
    <citation type="journal article" date="2012" name="Nat. Biotechnol.">
        <title>Reference genome sequence of the model plant Setaria.</title>
        <authorList>
            <person name="Bennetzen J.L."/>
            <person name="Schmutz J."/>
            <person name="Wang H."/>
            <person name="Percifield R."/>
            <person name="Hawkins J."/>
            <person name="Pontaroli A.C."/>
            <person name="Estep M."/>
            <person name="Feng L."/>
            <person name="Vaughn J.N."/>
            <person name="Grimwood J."/>
            <person name="Jenkins J."/>
            <person name="Barry K."/>
            <person name="Lindquist E."/>
            <person name="Hellsten U."/>
            <person name="Deshpande S."/>
            <person name="Wang X."/>
            <person name="Wu X."/>
            <person name="Mitros T."/>
            <person name="Triplett J."/>
            <person name="Yang X."/>
            <person name="Ye C.Y."/>
            <person name="Mauro-Herrera M."/>
            <person name="Wang L."/>
            <person name="Li P."/>
            <person name="Sharma M."/>
            <person name="Sharma R."/>
            <person name="Ronald P.C."/>
            <person name="Panaud O."/>
            <person name="Kellogg E.A."/>
            <person name="Brutnell T.P."/>
            <person name="Doust A.N."/>
            <person name="Tuskan G.A."/>
            <person name="Rokhsar D."/>
            <person name="Devos K.M."/>
        </authorList>
    </citation>
    <scope>NUCLEOTIDE SEQUENCE [LARGE SCALE GENOMIC DNA]</scope>
    <source>
        <strain evidence="2">cv. Yugu1</strain>
    </source>
</reference>
<reference evidence="1" key="2">
    <citation type="submission" date="2018-08" db="UniProtKB">
        <authorList>
            <consortium name="EnsemblPlants"/>
        </authorList>
    </citation>
    <scope>IDENTIFICATION</scope>
    <source>
        <strain evidence="1">Yugu1</strain>
    </source>
</reference>
<dbReference type="HOGENOM" id="CLU_3300311_0_0_1"/>
<dbReference type="AlphaFoldDB" id="K3ZFN0"/>
<dbReference type="Gramene" id="KQL16900">
    <property type="protein sequence ID" value="KQL16900"/>
    <property type="gene ID" value="SETIT_025382mg"/>
</dbReference>
<proteinExistence type="predicted"/>
<protein>
    <submittedName>
        <fullName evidence="1">Uncharacterized protein</fullName>
    </submittedName>
</protein>
<keyword evidence="2" id="KW-1185">Reference proteome</keyword>
<dbReference type="Proteomes" id="UP000004995">
    <property type="component" value="Unassembled WGS sequence"/>
</dbReference>
<dbReference type="EnsemblPlants" id="KQL16900">
    <property type="protein sequence ID" value="KQL16900"/>
    <property type="gene ID" value="SETIT_025382mg"/>
</dbReference>
<accession>K3ZFN0</accession>
<organism evidence="1 2">
    <name type="scientific">Setaria italica</name>
    <name type="common">Foxtail millet</name>
    <name type="synonym">Panicum italicum</name>
    <dbReference type="NCBI Taxonomy" id="4555"/>
    <lineage>
        <taxon>Eukaryota</taxon>
        <taxon>Viridiplantae</taxon>
        <taxon>Streptophyta</taxon>
        <taxon>Embryophyta</taxon>
        <taxon>Tracheophyta</taxon>
        <taxon>Spermatophyta</taxon>
        <taxon>Magnoliopsida</taxon>
        <taxon>Liliopsida</taxon>
        <taxon>Poales</taxon>
        <taxon>Poaceae</taxon>
        <taxon>PACMAD clade</taxon>
        <taxon>Panicoideae</taxon>
        <taxon>Panicodae</taxon>
        <taxon>Paniceae</taxon>
        <taxon>Cenchrinae</taxon>
        <taxon>Setaria</taxon>
    </lineage>
</organism>
<sequence>MVVTGLGFPVRGRRGRAPGPAGSECLAAAVGTAAVADRGW</sequence>
<dbReference type="EMBL" id="AGNK02002086">
    <property type="status" value="NOT_ANNOTATED_CDS"/>
    <property type="molecule type" value="Genomic_DNA"/>
</dbReference>